<dbReference type="SUPFAM" id="SSF52540">
    <property type="entry name" value="P-loop containing nucleoside triphosphate hydrolases"/>
    <property type="match status" value="1"/>
</dbReference>
<proteinExistence type="inferred from homology"/>
<dbReference type="Pfam" id="PF04548">
    <property type="entry name" value="AIG1"/>
    <property type="match status" value="1"/>
</dbReference>
<comment type="caution">
    <text evidence="5">The sequence shown here is derived from an EMBL/GenBank/DDBJ whole genome shotgun (WGS) entry which is preliminary data.</text>
</comment>
<dbReference type="InterPro" id="IPR027417">
    <property type="entry name" value="P-loop_NTPase"/>
</dbReference>
<feature type="domain" description="AIG1-type G" evidence="4">
    <location>
        <begin position="10"/>
        <end position="206"/>
    </location>
</feature>
<reference evidence="5 6" key="1">
    <citation type="submission" date="2019-01" db="EMBL/GenBank/DDBJ databases">
        <title>Draft Genome and Complete Hox-Cluster Characterization of the Sterlet Sturgeon (Acipenser ruthenus).</title>
        <authorList>
            <person name="Wei Q."/>
        </authorList>
    </citation>
    <scope>NUCLEOTIDE SEQUENCE [LARGE SCALE GENOMIC DNA]</scope>
    <source>
        <strain evidence="5">WHYD16114868_AA</strain>
        <tissue evidence="5">Blood</tissue>
    </source>
</reference>
<dbReference type="PANTHER" id="PTHR10903">
    <property type="entry name" value="GTPASE, IMAP FAMILY MEMBER-RELATED"/>
    <property type="match status" value="1"/>
</dbReference>
<sequence length="270" mass="30393">MHGNTAPGSSTELRMVLVGKIGVGKSASGNTILGNNEFKSQASDSSVTKVCEKREGEVSGRRVVVVDSPAFGTDLSLDEVIEEKCIAVSDPGPHAILLVIEVGRFTSEDKRTGETILRRYGDGAWRYTMVLFTYGDKLGEKIDEFVQGASKELRELVEKCGGRYHAFNNKNINDRTQVTELLEKIDRMVEENEGSYYTTEMIRQVKKMRKKSEELICEEMDVKEQAIDKPSKSGKLCTLYPRHPPSYWERVPVLSFIQRHVNNTDSHKIK</sequence>
<accession>A0A444V382</accession>
<evidence type="ECO:0000256" key="2">
    <source>
        <dbReference type="ARBA" id="ARBA00022741"/>
    </source>
</evidence>
<protein>
    <submittedName>
        <fullName evidence="5">GTPase IMAP family member 7</fullName>
    </submittedName>
</protein>
<dbReference type="InterPro" id="IPR045058">
    <property type="entry name" value="GIMA/IAN/Toc"/>
</dbReference>
<dbReference type="InterPro" id="IPR006703">
    <property type="entry name" value="G_AIG1"/>
</dbReference>
<evidence type="ECO:0000256" key="3">
    <source>
        <dbReference type="ARBA" id="ARBA00023134"/>
    </source>
</evidence>
<dbReference type="FunFam" id="3.40.50.300:FF:002274">
    <property type="entry name" value="Si:dkeyp-69e1.8"/>
    <property type="match status" value="1"/>
</dbReference>
<dbReference type="PROSITE" id="PS51720">
    <property type="entry name" value="G_AIG1"/>
    <property type="match status" value="1"/>
</dbReference>
<evidence type="ECO:0000256" key="1">
    <source>
        <dbReference type="ARBA" id="ARBA00008535"/>
    </source>
</evidence>
<dbReference type="CDD" id="cd01852">
    <property type="entry name" value="AIG1"/>
    <property type="match status" value="1"/>
</dbReference>
<keyword evidence="3" id="KW-0342">GTP-binding</keyword>
<dbReference type="Gene3D" id="3.40.50.300">
    <property type="entry name" value="P-loop containing nucleotide triphosphate hydrolases"/>
    <property type="match status" value="1"/>
</dbReference>
<dbReference type="EMBL" id="SCEB01002900">
    <property type="protein sequence ID" value="RXM94866.1"/>
    <property type="molecule type" value="Genomic_DNA"/>
</dbReference>
<dbReference type="Proteomes" id="UP000289886">
    <property type="component" value="Unassembled WGS sequence"/>
</dbReference>
<comment type="similarity">
    <text evidence="1">Belongs to the TRAFAC class TrmE-Era-EngA-EngB-Septin-like GTPase superfamily. AIG1/Toc34/Toc159-like paraseptin GTPase family. IAN subfamily.</text>
</comment>
<dbReference type="PANTHER" id="PTHR10903:SF170">
    <property type="entry name" value="GTPASE IMAP FAMILY MEMBER 7"/>
    <property type="match status" value="1"/>
</dbReference>
<name>A0A444V382_ACIRT</name>
<dbReference type="GO" id="GO:0005525">
    <property type="term" value="F:GTP binding"/>
    <property type="evidence" value="ECO:0007669"/>
    <property type="project" value="UniProtKB-KW"/>
</dbReference>
<keyword evidence="2" id="KW-0547">Nucleotide-binding</keyword>
<evidence type="ECO:0000313" key="5">
    <source>
        <dbReference type="EMBL" id="RXM94866.1"/>
    </source>
</evidence>
<evidence type="ECO:0000313" key="6">
    <source>
        <dbReference type="Proteomes" id="UP000289886"/>
    </source>
</evidence>
<dbReference type="AlphaFoldDB" id="A0A444V382"/>
<gene>
    <name evidence="5" type="ORF">EOD39_17516</name>
</gene>
<keyword evidence="6" id="KW-1185">Reference proteome</keyword>
<organism evidence="5 6">
    <name type="scientific">Acipenser ruthenus</name>
    <name type="common">Sterlet sturgeon</name>
    <dbReference type="NCBI Taxonomy" id="7906"/>
    <lineage>
        <taxon>Eukaryota</taxon>
        <taxon>Metazoa</taxon>
        <taxon>Chordata</taxon>
        <taxon>Craniata</taxon>
        <taxon>Vertebrata</taxon>
        <taxon>Euteleostomi</taxon>
        <taxon>Actinopterygii</taxon>
        <taxon>Chondrostei</taxon>
        <taxon>Acipenseriformes</taxon>
        <taxon>Acipenseridae</taxon>
        <taxon>Acipenser</taxon>
    </lineage>
</organism>
<evidence type="ECO:0000259" key="4">
    <source>
        <dbReference type="PROSITE" id="PS51720"/>
    </source>
</evidence>